<name>A0A068ZY52_CLODI</name>
<keyword evidence="5" id="KW-0378">Hydrolase</keyword>
<evidence type="ECO:0000313" key="5">
    <source>
        <dbReference type="EMBL" id="CDS83649.1"/>
    </source>
</evidence>
<evidence type="ECO:0000313" key="6">
    <source>
        <dbReference type="EMBL" id="CDT53540.1"/>
    </source>
</evidence>
<evidence type="ECO:0000313" key="4">
    <source>
        <dbReference type="EMBL" id="CDS83547.1"/>
    </source>
</evidence>
<dbReference type="InterPro" id="IPR003439">
    <property type="entry name" value="ABC_transporter-like_ATP-bd"/>
</dbReference>
<dbReference type="EMBL" id="LK933238">
    <property type="protein sequence ID" value="CDT53540.1"/>
    <property type="molecule type" value="Genomic_DNA"/>
</dbReference>
<protein>
    <submittedName>
        <fullName evidence="5">ABC superfamily ATP binding cassette transporter, ABC protein</fullName>
        <ecNumber evidence="5">3.6.3.28</ecNumber>
    </submittedName>
</protein>
<organism evidence="5">
    <name type="scientific">Clostridioides difficile</name>
    <name type="common">Peptoclostridium difficile</name>
    <dbReference type="NCBI Taxonomy" id="1496"/>
    <lineage>
        <taxon>Bacteria</taxon>
        <taxon>Bacillati</taxon>
        <taxon>Bacillota</taxon>
        <taxon>Clostridia</taxon>
        <taxon>Peptostreptococcales</taxon>
        <taxon>Peptostreptococcaceae</taxon>
        <taxon>Clostridioides</taxon>
    </lineage>
</organism>
<keyword evidence="1" id="KW-0547">Nucleotide-binding</keyword>
<feature type="domain" description="ABC transporter" evidence="3">
    <location>
        <begin position="6"/>
        <end position="236"/>
    </location>
</feature>
<dbReference type="PROSITE" id="PS50893">
    <property type="entry name" value="ABC_TRANSPORTER_2"/>
    <property type="match status" value="1"/>
</dbReference>
<dbReference type="Gene3D" id="3.40.50.300">
    <property type="entry name" value="P-loop containing nucleotide triphosphate hydrolases"/>
    <property type="match status" value="1"/>
</dbReference>
<dbReference type="GO" id="GO:0016887">
    <property type="term" value="F:ATP hydrolysis activity"/>
    <property type="evidence" value="ECO:0007669"/>
    <property type="project" value="InterPro"/>
</dbReference>
<evidence type="ECO:0000256" key="1">
    <source>
        <dbReference type="ARBA" id="ARBA00022741"/>
    </source>
</evidence>
<reference evidence="5" key="1">
    <citation type="submission" date="2014-07" db="EMBL/GenBank/DDBJ databases">
        <authorList>
            <person name="Monot Marc"/>
        </authorList>
    </citation>
    <scope>NUCLEOTIDE SEQUENCE</scope>
    <source>
        <strain evidence="6">7032989</strain>
        <strain evidence="5">7032994</strain>
    </source>
</reference>
<dbReference type="PANTHER" id="PTHR43582">
    <property type="entry name" value="LINEARMYCIN RESISTANCE ATP-BINDING PROTEIN LNRL"/>
    <property type="match status" value="1"/>
</dbReference>
<dbReference type="AlphaFoldDB" id="A0A068ZY52"/>
<dbReference type="PANTHER" id="PTHR43582:SF2">
    <property type="entry name" value="LINEARMYCIN RESISTANCE ATP-BINDING PROTEIN LNRL"/>
    <property type="match status" value="1"/>
</dbReference>
<keyword evidence="2" id="KW-0067">ATP-binding</keyword>
<dbReference type="SUPFAM" id="SSF52540">
    <property type="entry name" value="P-loop containing nucleoside triphosphate hydrolases"/>
    <property type="match status" value="1"/>
</dbReference>
<dbReference type="EMBL" id="LK932350">
    <property type="protein sequence ID" value="CDS83649.1"/>
    <property type="molecule type" value="Genomic_DNA"/>
</dbReference>
<dbReference type="EMBL" id="LK932467">
    <property type="protein sequence ID" value="CDS83547.1"/>
    <property type="molecule type" value="Genomic_DNA"/>
</dbReference>
<accession>A0A068ZY52</accession>
<dbReference type="InterPro" id="IPR017871">
    <property type="entry name" value="ABC_transporter-like_CS"/>
</dbReference>
<dbReference type="InterPro" id="IPR027417">
    <property type="entry name" value="P-loop_NTPase"/>
</dbReference>
<dbReference type="GO" id="GO:0005524">
    <property type="term" value="F:ATP binding"/>
    <property type="evidence" value="ECO:0007669"/>
    <property type="project" value="UniProtKB-KW"/>
</dbReference>
<sequence>MSNVLLEIKNLSKKYNNKEVVSRESFKLLEGDILGFIGPNGAGKSTSINMLTTIVSPDSGSIYYKGKDIKNQQNIFKSSLGVVPQELAIYEDLSAYDNVKFFCSLYGFKGNELKERIKYALEFVGLWESHKEFPSKFSGGMKRRLNIACAIAHSPQILIMDEPTVGIDPQSRNKILEAIKGINNNGTTVIYTSHYMEEIETLCNRIVLIDKGVIIEDLDKSLYKNKYLKFGCKTLEDIFLYLTGTDLRDLEE</sequence>
<evidence type="ECO:0000256" key="2">
    <source>
        <dbReference type="ARBA" id="ARBA00022840"/>
    </source>
</evidence>
<dbReference type="RefSeq" id="WP_021390028.1">
    <property type="nucleotide sequence ID" value="NZ_BBYB01000040.1"/>
</dbReference>
<dbReference type="PROSITE" id="PS00211">
    <property type="entry name" value="ABC_TRANSPORTER_1"/>
    <property type="match status" value="1"/>
</dbReference>
<dbReference type="EC" id="3.6.3.28" evidence="5"/>
<gene>
    <name evidence="6" type="ORF">BN1095_550039</name>
    <name evidence="4" type="ORF">BN1096_180087</name>
    <name evidence="5" type="ORF">BN1097_160090</name>
</gene>
<evidence type="ECO:0000259" key="3">
    <source>
        <dbReference type="PROSITE" id="PS50893"/>
    </source>
</evidence>
<proteinExistence type="predicted"/>
<dbReference type="Pfam" id="PF00005">
    <property type="entry name" value="ABC_tran"/>
    <property type="match status" value="1"/>
</dbReference>
<dbReference type="SMART" id="SM00382">
    <property type="entry name" value="AAA"/>
    <property type="match status" value="1"/>
</dbReference>
<dbReference type="InterPro" id="IPR003593">
    <property type="entry name" value="AAA+_ATPase"/>
</dbReference>